<reference evidence="4" key="1">
    <citation type="submission" date="2016-10" db="EMBL/GenBank/DDBJ databases">
        <authorList>
            <person name="Varghese N."/>
            <person name="Submissions S."/>
        </authorList>
    </citation>
    <scope>NUCLEOTIDE SEQUENCE [LARGE SCALE GENOMIC DNA]</scope>
    <source>
        <strain evidence="4">DSM 23920</strain>
    </source>
</reference>
<protein>
    <recommendedName>
        <fullName evidence="2">DUF3298 domain-containing protein</fullName>
    </recommendedName>
</protein>
<organism evidence="3 4">
    <name type="scientific">Chitinophaga terrae</name>
    <name type="common">ex Kim and Jung 2007</name>
    <dbReference type="NCBI Taxonomy" id="408074"/>
    <lineage>
        <taxon>Bacteria</taxon>
        <taxon>Pseudomonadati</taxon>
        <taxon>Bacteroidota</taxon>
        <taxon>Chitinophagia</taxon>
        <taxon>Chitinophagales</taxon>
        <taxon>Chitinophagaceae</taxon>
        <taxon>Chitinophaga</taxon>
    </lineage>
</organism>
<evidence type="ECO:0000313" key="4">
    <source>
        <dbReference type="Proteomes" id="UP000199656"/>
    </source>
</evidence>
<name>A0A1H4G9W9_9BACT</name>
<dbReference type="Proteomes" id="UP000199656">
    <property type="component" value="Unassembled WGS sequence"/>
</dbReference>
<proteinExistence type="predicted"/>
<dbReference type="Gene3D" id="3.90.640.20">
    <property type="entry name" value="Heat-shock cognate protein, ATPase"/>
    <property type="match status" value="1"/>
</dbReference>
<keyword evidence="4" id="KW-1185">Reference proteome</keyword>
<dbReference type="PROSITE" id="PS51257">
    <property type="entry name" value="PROKAR_LIPOPROTEIN"/>
    <property type="match status" value="1"/>
</dbReference>
<keyword evidence="1" id="KW-0732">Signal</keyword>
<dbReference type="RefSeq" id="WP_089765293.1">
    <property type="nucleotide sequence ID" value="NZ_BKAT01000054.1"/>
</dbReference>
<gene>
    <name evidence="3" type="ORF">SAMN05660909_05022</name>
</gene>
<dbReference type="Gene3D" id="3.30.565.40">
    <property type="entry name" value="Fervidobacterium nodosum Rt17-B1 like"/>
    <property type="match status" value="1"/>
</dbReference>
<dbReference type="AlphaFoldDB" id="A0A1H4G9W9"/>
<feature type="domain" description="DUF3298" evidence="2">
    <location>
        <begin position="284"/>
        <end position="360"/>
    </location>
</feature>
<feature type="signal peptide" evidence="1">
    <location>
        <begin position="1"/>
        <end position="26"/>
    </location>
</feature>
<dbReference type="InterPro" id="IPR037126">
    <property type="entry name" value="PdaC/RsiV-like_sf"/>
</dbReference>
<dbReference type="Pfam" id="PF11738">
    <property type="entry name" value="DUF3298"/>
    <property type="match status" value="1"/>
</dbReference>
<evidence type="ECO:0000256" key="1">
    <source>
        <dbReference type="SAM" id="SignalP"/>
    </source>
</evidence>
<evidence type="ECO:0000259" key="2">
    <source>
        <dbReference type="Pfam" id="PF11738"/>
    </source>
</evidence>
<sequence length="368" mass="41003">MKRVSLLALTLLVACFACQNSPKHEAATTKDVVVPLVSSPLFYTQLKGKIGERAITMQLMKTAPHLLRGYFCYDSIGKPIAVWGTLDSALVNVYEETNTDEDRLFSGYLSDDGKFKGVWHGDGTSFHFELHTDLKNAVPLKVFYAIDSARLLPDFEKSPMGTVSNSLIWPDSTVDPAVASFIIQQVTDGKGNDPATFLKRSIDSFVLAYRISAKGVDTSELKEENGGGMSWNWTADRDIKVVYNTWPLLVIEKYGYDFTGGAHGNWGARYLTLDLSKKKVVKPADIFRSGYQETVSNLLDKAFRQKFHLNDDEALDLHLLVKTIPPNDNLIVTDKGVCFSYTPYEVGPYAMGQITLFIPFTELKAVLK</sequence>
<dbReference type="EMBL" id="FNRL01000033">
    <property type="protein sequence ID" value="SEB05492.1"/>
    <property type="molecule type" value="Genomic_DNA"/>
</dbReference>
<accession>A0A1H4G9W9</accession>
<dbReference type="OrthoDB" id="594879at2"/>
<evidence type="ECO:0000313" key="3">
    <source>
        <dbReference type="EMBL" id="SEB05492.1"/>
    </source>
</evidence>
<dbReference type="STRING" id="408074.SAMN05660909_05022"/>
<feature type="chain" id="PRO_5011541680" description="DUF3298 domain-containing protein" evidence="1">
    <location>
        <begin position="27"/>
        <end position="368"/>
    </location>
</feature>
<dbReference type="InterPro" id="IPR021729">
    <property type="entry name" value="DUF3298"/>
</dbReference>